<dbReference type="EMBL" id="MU277254">
    <property type="protein sequence ID" value="KAI0056976.1"/>
    <property type="molecule type" value="Genomic_DNA"/>
</dbReference>
<evidence type="ECO:0000313" key="1">
    <source>
        <dbReference type="EMBL" id="KAI0056976.1"/>
    </source>
</evidence>
<evidence type="ECO:0000313" key="2">
    <source>
        <dbReference type="Proteomes" id="UP000814140"/>
    </source>
</evidence>
<accession>A0ACB8SMN6</accession>
<reference evidence="1" key="1">
    <citation type="submission" date="2021-03" db="EMBL/GenBank/DDBJ databases">
        <authorList>
            <consortium name="DOE Joint Genome Institute"/>
            <person name="Ahrendt S."/>
            <person name="Looney B.P."/>
            <person name="Miyauchi S."/>
            <person name="Morin E."/>
            <person name="Drula E."/>
            <person name="Courty P.E."/>
            <person name="Chicoki N."/>
            <person name="Fauchery L."/>
            <person name="Kohler A."/>
            <person name="Kuo A."/>
            <person name="Labutti K."/>
            <person name="Pangilinan J."/>
            <person name="Lipzen A."/>
            <person name="Riley R."/>
            <person name="Andreopoulos W."/>
            <person name="He G."/>
            <person name="Johnson J."/>
            <person name="Barry K.W."/>
            <person name="Grigoriev I.V."/>
            <person name="Nagy L."/>
            <person name="Hibbett D."/>
            <person name="Henrissat B."/>
            <person name="Matheny P.B."/>
            <person name="Labbe J."/>
            <person name="Martin F."/>
        </authorList>
    </citation>
    <scope>NUCLEOTIDE SEQUENCE</scope>
    <source>
        <strain evidence="1">HHB10654</strain>
    </source>
</reference>
<dbReference type="Proteomes" id="UP000814140">
    <property type="component" value="Unassembled WGS sequence"/>
</dbReference>
<name>A0ACB8SMN6_9AGAM</name>
<gene>
    <name evidence="1" type="ORF">BV25DRAFT_1920519</name>
</gene>
<keyword evidence="2" id="KW-1185">Reference proteome</keyword>
<reference evidence="1" key="2">
    <citation type="journal article" date="2022" name="New Phytol.">
        <title>Evolutionary transition to the ectomycorrhizal habit in the genomes of a hyperdiverse lineage of mushroom-forming fungi.</title>
        <authorList>
            <person name="Looney B."/>
            <person name="Miyauchi S."/>
            <person name="Morin E."/>
            <person name="Drula E."/>
            <person name="Courty P.E."/>
            <person name="Kohler A."/>
            <person name="Kuo A."/>
            <person name="LaButti K."/>
            <person name="Pangilinan J."/>
            <person name="Lipzen A."/>
            <person name="Riley R."/>
            <person name="Andreopoulos W."/>
            <person name="He G."/>
            <person name="Johnson J."/>
            <person name="Nolan M."/>
            <person name="Tritt A."/>
            <person name="Barry K.W."/>
            <person name="Grigoriev I.V."/>
            <person name="Nagy L.G."/>
            <person name="Hibbett D."/>
            <person name="Henrissat B."/>
            <person name="Matheny P.B."/>
            <person name="Labbe J."/>
            <person name="Martin F.M."/>
        </authorList>
    </citation>
    <scope>NUCLEOTIDE SEQUENCE</scope>
    <source>
        <strain evidence="1">HHB10654</strain>
    </source>
</reference>
<proteinExistence type="predicted"/>
<protein>
    <submittedName>
        <fullName evidence="1">Uncharacterized protein</fullName>
    </submittedName>
</protein>
<comment type="caution">
    <text evidence="1">The sequence shown here is derived from an EMBL/GenBank/DDBJ whole genome shotgun (WGS) entry which is preliminary data.</text>
</comment>
<organism evidence="1 2">
    <name type="scientific">Artomyces pyxidatus</name>
    <dbReference type="NCBI Taxonomy" id="48021"/>
    <lineage>
        <taxon>Eukaryota</taxon>
        <taxon>Fungi</taxon>
        <taxon>Dikarya</taxon>
        <taxon>Basidiomycota</taxon>
        <taxon>Agaricomycotina</taxon>
        <taxon>Agaricomycetes</taxon>
        <taxon>Russulales</taxon>
        <taxon>Auriscalpiaceae</taxon>
        <taxon>Artomyces</taxon>
    </lineage>
</organism>
<sequence>MKERYSPVPLLKEMVVDQEAEPSAPITHPPVKICRPGHNDTTDSRTGLNATPLGTEPSLTLPEAPASGTRSPIKIRRHGRGDASDSRTLLTVDNSGTRSPVETRRIGGGESTDLQSAVKTEAGEAPFDRKVRLTSTVDPELYAQSPTRSMEASPSVLLSLKINLRRTLAAADADAEMTLSDEEFNAMELQYPVTDPGEVKEELANTETTLDTQPTQPGNSVRCISVLRDLQTKIVVYHHQNAHMWRQDMLHRLSVMEEGLSEISGICQQMMKMYGVED</sequence>